<dbReference type="EC" id="2.5.1.30" evidence="7"/>
<dbReference type="InterPro" id="IPR008949">
    <property type="entry name" value="Isoprenoid_synthase_dom_sf"/>
</dbReference>
<gene>
    <name evidence="7" type="ordered locus">Zmob_1089</name>
</gene>
<evidence type="ECO:0000256" key="3">
    <source>
        <dbReference type="ARBA" id="ARBA00022679"/>
    </source>
</evidence>
<dbReference type="PANTHER" id="PTHR12001:SF69">
    <property type="entry name" value="ALL TRANS-POLYPRENYL-DIPHOSPHATE SYNTHASE PDSS1"/>
    <property type="match status" value="1"/>
</dbReference>
<name>A0A0H3G290_ZYMMA</name>
<dbReference type="SUPFAM" id="SSF48576">
    <property type="entry name" value="Terpenoid synthases"/>
    <property type="match status" value="1"/>
</dbReference>
<keyword evidence="3 6" id="KW-0808">Transferase</keyword>
<evidence type="ECO:0000256" key="1">
    <source>
        <dbReference type="ARBA" id="ARBA00001946"/>
    </source>
</evidence>
<keyword evidence="5" id="KW-0460">Magnesium</keyword>
<dbReference type="GeneID" id="79904246"/>
<dbReference type="Gene3D" id="1.10.600.10">
    <property type="entry name" value="Farnesyl Diphosphate Synthase"/>
    <property type="match status" value="1"/>
</dbReference>
<evidence type="ECO:0000313" key="7">
    <source>
        <dbReference type="EMBL" id="AEH62923.1"/>
    </source>
</evidence>
<dbReference type="RefSeq" id="WP_014500860.1">
    <property type="nucleotide sequence ID" value="NC_017262.1"/>
</dbReference>
<organism evidence="7 8">
    <name type="scientific">Zymomonas mobilis subsp. mobilis (strain ATCC 10988 / DSM 424 / LMG 404 / NCIMB 8938 / NRRL B-806 / ZM1)</name>
    <dbReference type="NCBI Taxonomy" id="555217"/>
    <lineage>
        <taxon>Bacteria</taxon>
        <taxon>Pseudomonadati</taxon>
        <taxon>Pseudomonadota</taxon>
        <taxon>Alphaproteobacteria</taxon>
        <taxon>Sphingomonadales</taxon>
        <taxon>Zymomonadaceae</taxon>
        <taxon>Zymomonas</taxon>
    </lineage>
</organism>
<dbReference type="GO" id="GO:0046872">
    <property type="term" value="F:metal ion binding"/>
    <property type="evidence" value="ECO:0007669"/>
    <property type="project" value="UniProtKB-KW"/>
</dbReference>
<dbReference type="OrthoDB" id="9805316at2"/>
<dbReference type="PROSITE" id="PS00723">
    <property type="entry name" value="POLYPRENYL_SYNTHASE_1"/>
    <property type="match status" value="1"/>
</dbReference>
<dbReference type="SFLD" id="SFLDS00005">
    <property type="entry name" value="Isoprenoid_Synthase_Type_I"/>
    <property type="match status" value="1"/>
</dbReference>
<keyword evidence="4" id="KW-0479">Metal-binding</keyword>
<dbReference type="GO" id="GO:0008299">
    <property type="term" value="P:isoprenoid biosynthetic process"/>
    <property type="evidence" value="ECO:0007669"/>
    <property type="project" value="InterPro"/>
</dbReference>
<dbReference type="HOGENOM" id="CLU_014015_2_0_5"/>
<protein>
    <submittedName>
        <fullName evidence="7">Trans-hexaprenyltranstransferase</fullName>
        <ecNumber evidence="7">2.5.1.30</ecNumber>
    </submittedName>
</protein>
<dbReference type="AlphaFoldDB" id="A0A0H3G290"/>
<evidence type="ECO:0000256" key="4">
    <source>
        <dbReference type="ARBA" id="ARBA00022723"/>
    </source>
</evidence>
<dbReference type="Pfam" id="PF00348">
    <property type="entry name" value="polyprenyl_synt"/>
    <property type="match status" value="1"/>
</dbReference>
<proteinExistence type="inferred from homology"/>
<evidence type="ECO:0000256" key="2">
    <source>
        <dbReference type="ARBA" id="ARBA00006706"/>
    </source>
</evidence>
<dbReference type="GO" id="GO:0000010">
    <property type="term" value="F:heptaprenyl diphosphate synthase activity"/>
    <property type="evidence" value="ECO:0007669"/>
    <property type="project" value="UniProtKB-EC"/>
</dbReference>
<evidence type="ECO:0000256" key="5">
    <source>
        <dbReference type="ARBA" id="ARBA00022842"/>
    </source>
</evidence>
<dbReference type="eggNOG" id="COG0142">
    <property type="taxonomic scope" value="Bacteria"/>
</dbReference>
<sequence length="337" mass="36895">MTAINSATDRNQAASLKPLMHLVASDMQAVNQVILDRMQSEVPLIPELAGHLISSGGKRMRPMLMLACSRLIGEPRDIHYKLAAAIEFIHTATLLHDDVVDHSDLRRGKRTANNIWGNGPTVLVGDFLLSRAFEMMVESGSLRALEILSNAAAIITQGEVDQLVSQYQVETDEARYLSIIGAKTAVLFAASCRIAAVMAGCSKDKEQSLADYGQYLGIAFQLTDDAIDYMSDSQTMGKGVGDDFRDGKVTLPVILAYQRGEKADRDFWREAIEGRRVADSDLDIAKILLVNTDALSDTLERARLYGEKAIQSLKAFPDGAVKEALIEAVEFTIARAY</sequence>
<dbReference type="Proteomes" id="UP000001494">
    <property type="component" value="Chromosome"/>
</dbReference>
<dbReference type="InterPro" id="IPR000092">
    <property type="entry name" value="Polyprenyl_synt"/>
</dbReference>
<evidence type="ECO:0000313" key="8">
    <source>
        <dbReference type="Proteomes" id="UP000001494"/>
    </source>
</evidence>
<dbReference type="EMBL" id="CP002850">
    <property type="protein sequence ID" value="AEH62923.1"/>
    <property type="molecule type" value="Genomic_DNA"/>
</dbReference>
<dbReference type="PANTHER" id="PTHR12001">
    <property type="entry name" value="GERANYLGERANYL PYROPHOSPHATE SYNTHASE"/>
    <property type="match status" value="1"/>
</dbReference>
<reference evidence="7 8" key="1">
    <citation type="journal article" date="2011" name="J. Bacteriol.">
        <title>Genome sequence of the ethanol-producing Zymomonas mobilis subsp. mobilis lectotype strain ATCC 10988.</title>
        <authorList>
            <person name="Pappas K.M."/>
            <person name="Kouvelis V.N."/>
            <person name="Saunders E."/>
            <person name="Brettin T.S."/>
            <person name="Bruce D."/>
            <person name="Detter C."/>
            <person name="Balakireva M."/>
            <person name="Han C.S."/>
            <person name="Savvakis G."/>
            <person name="Kyrpides N.C."/>
            <person name="Typas M.A."/>
        </authorList>
    </citation>
    <scope>NUCLEOTIDE SEQUENCE [LARGE SCALE GENOMIC DNA]</scope>
    <source>
        <strain evidence="8">ATCC 10988 / DSM 424 / CCUG 17860 / LMG 404 / NCIMB 8938 / NRRL B-806 / ZM1</strain>
    </source>
</reference>
<evidence type="ECO:0000256" key="6">
    <source>
        <dbReference type="RuleBase" id="RU004466"/>
    </source>
</evidence>
<dbReference type="KEGG" id="zmm:Zmob_1089"/>
<dbReference type="InterPro" id="IPR033749">
    <property type="entry name" value="Polyprenyl_synt_CS"/>
</dbReference>
<accession>A0A0H3G290</accession>
<comment type="cofactor">
    <cofactor evidence="1">
        <name>Mg(2+)</name>
        <dbReference type="ChEBI" id="CHEBI:18420"/>
    </cofactor>
</comment>
<comment type="similarity">
    <text evidence="2 6">Belongs to the FPP/GGPP synthase family.</text>
</comment>
<dbReference type="CDD" id="cd00685">
    <property type="entry name" value="Trans_IPPS_HT"/>
    <property type="match status" value="1"/>
</dbReference>